<dbReference type="Proteomes" id="UP000287651">
    <property type="component" value="Unassembled WGS sequence"/>
</dbReference>
<organism evidence="1 2">
    <name type="scientific">Ensete ventricosum</name>
    <name type="common">Abyssinian banana</name>
    <name type="synonym">Musa ensete</name>
    <dbReference type="NCBI Taxonomy" id="4639"/>
    <lineage>
        <taxon>Eukaryota</taxon>
        <taxon>Viridiplantae</taxon>
        <taxon>Streptophyta</taxon>
        <taxon>Embryophyta</taxon>
        <taxon>Tracheophyta</taxon>
        <taxon>Spermatophyta</taxon>
        <taxon>Magnoliopsida</taxon>
        <taxon>Liliopsida</taxon>
        <taxon>Zingiberales</taxon>
        <taxon>Musaceae</taxon>
        <taxon>Ensete</taxon>
    </lineage>
</organism>
<sequence length="169" mass="18587">MPDLSSLLFGGPEGCPQGYSARGRFDSSRLPTPDVLTSMYLCARCSILGTITGDRSINDQKNLDGLSPIRNAWMAREGWMVGTPRTCEANCPTNWERDSSFPWANPRREAVVGFGRALAKKCSSNSFANKSNEDIEAGCRRQHHVLADPLRVVGKARHINASDVSYRAI</sequence>
<protein>
    <submittedName>
        <fullName evidence="1">Uncharacterized protein</fullName>
    </submittedName>
</protein>
<dbReference type="AlphaFoldDB" id="A0A426ZL16"/>
<gene>
    <name evidence="1" type="ORF">B296_00016280</name>
</gene>
<dbReference type="EMBL" id="AMZH03006127">
    <property type="protein sequence ID" value="RRT64594.1"/>
    <property type="molecule type" value="Genomic_DNA"/>
</dbReference>
<evidence type="ECO:0000313" key="1">
    <source>
        <dbReference type="EMBL" id="RRT64594.1"/>
    </source>
</evidence>
<accession>A0A426ZL16</accession>
<name>A0A426ZL16_ENSVE</name>
<reference evidence="1 2" key="1">
    <citation type="journal article" date="2014" name="Agronomy (Basel)">
        <title>A Draft Genome Sequence for Ensete ventricosum, the Drought-Tolerant Tree Against Hunger.</title>
        <authorList>
            <person name="Harrison J."/>
            <person name="Moore K.A."/>
            <person name="Paszkiewicz K."/>
            <person name="Jones T."/>
            <person name="Grant M."/>
            <person name="Ambacheew D."/>
            <person name="Muzemil S."/>
            <person name="Studholme D.J."/>
        </authorList>
    </citation>
    <scope>NUCLEOTIDE SEQUENCE [LARGE SCALE GENOMIC DNA]</scope>
</reference>
<evidence type="ECO:0000313" key="2">
    <source>
        <dbReference type="Proteomes" id="UP000287651"/>
    </source>
</evidence>
<proteinExistence type="predicted"/>
<comment type="caution">
    <text evidence="1">The sequence shown here is derived from an EMBL/GenBank/DDBJ whole genome shotgun (WGS) entry which is preliminary data.</text>
</comment>